<sequence>MFRVVYEAVLRGLPEELECLSNLYRVLSTKGMCIGSQTMFICSYRDSIIIKVTPHSSKYIQGMQLYRDVAQPLTIAIVIEGGGADDIIDATTTVYDTAKSCGLSIRLLSE</sequence>
<accession>A0A7J3I7V1</accession>
<dbReference type="EMBL" id="DTBZ01000062">
    <property type="protein sequence ID" value="HGQ17878.1"/>
    <property type="molecule type" value="Genomic_DNA"/>
</dbReference>
<evidence type="ECO:0000313" key="2">
    <source>
        <dbReference type="EMBL" id="HGQ17878.1"/>
    </source>
</evidence>
<gene>
    <name evidence="1" type="ORF">ENT87_04715</name>
    <name evidence="2" type="ORF">ENU30_02690</name>
</gene>
<organism evidence="1">
    <name type="scientific">Ignisphaera aggregans</name>
    <dbReference type="NCBI Taxonomy" id="334771"/>
    <lineage>
        <taxon>Archaea</taxon>
        <taxon>Thermoproteota</taxon>
        <taxon>Thermoprotei</taxon>
        <taxon>Desulfurococcales</taxon>
        <taxon>Desulfurococcaceae</taxon>
        <taxon>Ignisphaera</taxon>
    </lineage>
</organism>
<dbReference type="EMBL" id="DTAI01000133">
    <property type="protein sequence ID" value="HGN36830.1"/>
    <property type="molecule type" value="Genomic_DNA"/>
</dbReference>
<reference evidence="1" key="1">
    <citation type="journal article" date="2020" name="mSystems">
        <title>Genome- and Community-Level Interaction Insights into Carbon Utilization and Element Cycling Functions of Hydrothermarchaeota in Hydrothermal Sediment.</title>
        <authorList>
            <person name="Zhou Z."/>
            <person name="Liu Y."/>
            <person name="Xu W."/>
            <person name="Pan J."/>
            <person name="Luo Z.H."/>
            <person name="Li M."/>
        </authorList>
    </citation>
    <scope>NUCLEOTIDE SEQUENCE [LARGE SCALE GENOMIC DNA]</scope>
    <source>
        <strain evidence="1">SpSt-618</strain>
        <strain evidence="2">SpSt-657</strain>
    </source>
</reference>
<name>A0A7J3I7V1_9CREN</name>
<comment type="caution">
    <text evidence="1">The sequence shown here is derived from an EMBL/GenBank/DDBJ whole genome shotgun (WGS) entry which is preliminary data.</text>
</comment>
<protein>
    <submittedName>
        <fullName evidence="1">Uncharacterized protein</fullName>
    </submittedName>
</protein>
<evidence type="ECO:0000313" key="1">
    <source>
        <dbReference type="EMBL" id="HGN36830.1"/>
    </source>
</evidence>
<dbReference type="AlphaFoldDB" id="A0A7J3I7V1"/>
<proteinExistence type="predicted"/>